<dbReference type="PANTHER" id="PTHR30383">
    <property type="entry name" value="THIOESTERASE 1/PROTEASE 1/LYSOPHOSPHOLIPASE L1"/>
    <property type="match status" value="1"/>
</dbReference>
<protein>
    <submittedName>
        <fullName evidence="2">GDSL family lipase</fullName>
    </submittedName>
</protein>
<organism evidence="2 3">
    <name type="scientific">Paenibacillus arenilitoris</name>
    <dbReference type="NCBI Taxonomy" id="2772299"/>
    <lineage>
        <taxon>Bacteria</taxon>
        <taxon>Bacillati</taxon>
        <taxon>Bacillota</taxon>
        <taxon>Bacilli</taxon>
        <taxon>Bacillales</taxon>
        <taxon>Paenibacillaceae</taxon>
        <taxon>Paenibacillus</taxon>
    </lineage>
</organism>
<evidence type="ECO:0000313" key="3">
    <source>
        <dbReference type="Proteomes" id="UP000632125"/>
    </source>
</evidence>
<dbReference type="AlphaFoldDB" id="A0A927CR80"/>
<evidence type="ECO:0000313" key="2">
    <source>
        <dbReference type="EMBL" id="MBD2872274.1"/>
    </source>
</evidence>
<dbReference type="GO" id="GO:0004622">
    <property type="term" value="F:phosphatidylcholine lysophospholipase activity"/>
    <property type="evidence" value="ECO:0007669"/>
    <property type="project" value="TreeGrafter"/>
</dbReference>
<dbReference type="SUPFAM" id="SSF52266">
    <property type="entry name" value="SGNH hydrolase"/>
    <property type="match status" value="1"/>
</dbReference>
<dbReference type="Pfam" id="PF13472">
    <property type="entry name" value="Lipase_GDSL_2"/>
    <property type="match status" value="1"/>
</dbReference>
<name>A0A927CR80_9BACL</name>
<dbReference type="RefSeq" id="WP_190866809.1">
    <property type="nucleotide sequence ID" value="NZ_JACXIY010000044.1"/>
</dbReference>
<dbReference type="InterPro" id="IPR013830">
    <property type="entry name" value="SGNH_hydro"/>
</dbReference>
<dbReference type="PANTHER" id="PTHR30383:SF27">
    <property type="entry name" value="SPORE GERMINATION LIPASE LIPC"/>
    <property type="match status" value="1"/>
</dbReference>
<feature type="domain" description="SGNH hydrolase-type esterase" evidence="1">
    <location>
        <begin position="59"/>
        <end position="246"/>
    </location>
</feature>
<proteinExistence type="predicted"/>
<dbReference type="InterPro" id="IPR036514">
    <property type="entry name" value="SGNH_hydro_sf"/>
</dbReference>
<reference evidence="2" key="1">
    <citation type="submission" date="2020-09" db="EMBL/GenBank/DDBJ databases">
        <title>A novel bacterium of genus Paenibacillus, isolated from South China Sea.</title>
        <authorList>
            <person name="Huang H."/>
            <person name="Mo K."/>
            <person name="Hu Y."/>
        </authorList>
    </citation>
    <scope>NUCLEOTIDE SEQUENCE</scope>
    <source>
        <strain evidence="2">IB182493</strain>
    </source>
</reference>
<dbReference type="Gene3D" id="3.40.50.1110">
    <property type="entry name" value="SGNH hydrolase"/>
    <property type="match status" value="1"/>
</dbReference>
<dbReference type="EMBL" id="JACXIY010000044">
    <property type="protein sequence ID" value="MBD2872274.1"/>
    <property type="molecule type" value="Genomic_DNA"/>
</dbReference>
<accession>A0A927CR80</accession>
<keyword evidence="3" id="KW-1185">Reference proteome</keyword>
<gene>
    <name evidence="2" type="ORF">IDH41_27185</name>
</gene>
<sequence length="262" mass="27996">MHSKKVRYMTAFAAVICLAWLVGFGWTVKDYLIGSGRGVSLAAPAEQPAPEGQAGKVVALGDSLTRGTGDDEGKGYAGYLADELKEEGFRASMVNLGIKGLTSAGLLEQLGQKEIARQVGQADIVLLTIGGNDLFLGGQTLSDLSAASLAKLEDAFAANLASILETIRSANPAATVYLLGLYDPFRELEDGAETSRAVRSWNARTMETISAYDDMVFVPTYDLFQRNTADYLFTDRFHPNGRGYRLMAGRLAALIAEEGGAP</sequence>
<comment type="caution">
    <text evidence="2">The sequence shown here is derived from an EMBL/GenBank/DDBJ whole genome shotgun (WGS) entry which is preliminary data.</text>
</comment>
<dbReference type="InterPro" id="IPR051532">
    <property type="entry name" value="Ester_Hydrolysis_Enzymes"/>
</dbReference>
<evidence type="ECO:0000259" key="1">
    <source>
        <dbReference type="Pfam" id="PF13472"/>
    </source>
</evidence>
<dbReference type="Proteomes" id="UP000632125">
    <property type="component" value="Unassembled WGS sequence"/>
</dbReference>